<dbReference type="EMBL" id="ARXX01000048">
    <property type="protein sequence ID" value="MBF5057518.1"/>
    <property type="molecule type" value="Genomic_DNA"/>
</dbReference>
<reference evidence="6 7" key="1">
    <citation type="submission" date="2012-09" db="EMBL/GenBank/DDBJ databases">
        <title>Genome Sequence of alkane-degrading Bacterium Alcanivorax sp. 521-1.</title>
        <authorList>
            <person name="Lai Q."/>
            <person name="Shao Z."/>
        </authorList>
    </citation>
    <scope>NUCLEOTIDE SEQUENCE [LARGE SCALE GENOMIC DNA]</scope>
    <source>
        <strain evidence="6 7">521-1</strain>
    </source>
</reference>
<keyword evidence="7" id="KW-1185">Reference proteome</keyword>
<keyword evidence="1" id="KW-0805">Transcription regulation</keyword>
<dbReference type="PANTHER" id="PTHR47506">
    <property type="entry name" value="TRANSCRIPTIONAL REGULATORY PROTEIN"/>
    <property type="match status" value="1"/>
</dbReference>
<sequence length="152" mass="16138">MECVMGARPKHRDNLIYTAARLFRQQGYAATGINDILREAGAPKGSFYHYFPGGKEELGAAAIRHAMGLSRDGTLGGIKGLVTVNLGMDFLGTARVGQWLEVRGVQGPGLDRAAPVTPPVSAPPPRGRRGVFCSFRSGAGGGPGLRTACWWE</sequence>
<evidence type="ECO:0000259" key="5">
    <source>
        <dbReference type="PROSITE" id="PS50977"/>
    </source>
</evidence>
<dbReference type="Proteomes" id="UP000662703">
    <property type="component" value="Unassembled WGS sequence"/>
</dbReference>
<feature type="DNA-binding region" description="H-T-H motif" evidence="4">
    <location>
        <begin position="32"/>
        <end position="51"/>
    </location>
</feature>
<proteinExistence type="predicted"/>
<evidence type="ECO:0000313" key="7">
    <source>
        <dbReference type="Proteomes" id="UP000662703"/>
    </source>
</evidence>
<accession>A0ABS0ATS8</accession>
<dbReference type="SUPFAM" id="SSF46689">
    <property type="entry name" value="Homeodomain-like"/>
    <property type="match status" value="1"/>
</dbReference>
<evidence type="ECO:0000256" key="3">
    <source>
        <dbReference type="ARBA" id="ARBA00023163"/>
    </source>
</evidence>
<dbReference type="Pfam" id="PF00440">
    <property type="entry name" value="TetR_N"/>
    <property type="match status" value="1"/>
</dbReference>
<dbReference type="Gene3D" id="1.10.357.10">
    <property type="entry name" value="Tetracycline Repressor, domain 2"/>
    <property type="match status" value="1"/>
</dbReference>
<comment type="caution">
    <text evidence="6">The sequence shown here is derived from an EMBL/GenBank/DDBJ whole genome shotgun (WGS) entry which is preliminary data.</text>
</comment>
<keyword evidence="3" id="KW-0804">Transcription</keyword>
<name>A0ABS0ATS8_9GAMM</name>
<evidence type="ECO:0000256" key="2">
    <source>
        <dbReference type="ARBA" id="ARBA00023125"/>
    </source>
</evidence>
<organism evidence="6 7">
    <name type="scientific">Alloalcanivorax profundimaris</name>
    <dbReference type="NCBI Taxonomy" id="2735259"/>
    <lineage>
        <taxon>Bacteria</taxon>
        <taxon>Pseudomonadati</taxon>
        <taxon>Pseudomonadota</taxon>
        <taxon>Gammaproteobacteria</taxon>
        <taxon>Oceanospirillales</taxon>
        <taxon>Alcanivoracaceae</taxon>
        <taxon>Alloalcanivorax</taxon>
    </lineage>
</organism>
<evidence type="ECO:0000313" key="6">
    <source>
        <dbReference type="EMBL" id="MBF5057518.1"/>
    </source>
</evidence>
<dbReference type="PANTHER" id="PTHR47506:SF3">
    <property type="entry name" value="HTH-TYPE TRANSCRIPTIONAL REGULATOR LMRA"/>
    <property type="match status" value="1"/>
</dbReference>
<protein>
    <submittedName>
        <fullName evidence="6">TetR family transcriptional regulator</fullName>
    </submittedName>
</protein>
<evidence type="ECO:0000256" key="4">
    <source>
        <dbReference type="PROSITE-ProRule" id="PRU00335"/>
    </source>
</evidence>
<gene>
    <name evidence="6" type="ORF">Y5W_02812</name>
</gene>
<evidence type="ECO:0000256" key="1">
    <source>
        <dbReference type="ARBA" id="ARBA00023015"/>
    </source>
</evidence>
<dbReference type="InterPro" id="IPR009057">
    <property type="entry name" value="Homeodomain-like_sf"/>
</dbReference>
<feature type="domain" description="HTH tetR-type" evidence="5">
    <location>
        <begin position="9"/>
        <end position="69"/>
    </location>
</feature>
<keyword evidence="2 4" id="KW-0238">DNA-binding</keyword>
<dbReference type="InterPro" id="IPR001647">
    <property type="entry name" value="HTH_TetR"/>
</dbReference>
<dbReference type="PROSITE" id="PS50977">
    <property type="entry name" value="HTH_TETR_2"/>
    <property type="match status" value="1"/>
</dbReference>